<dbReference type="EMBL" id="OL678036">
    <property type="protein sequence ID" value="UZZ44198.1"/>
    <property type="molecule type" value="Genomic_DNA"/>
</dbReference>
<reference evidence="2" key="1">
    <citation type="submission" date="2021-11" db="EMBL/GenBank/DDBJ databases">
        <authorList>
            <person name="Ge X.-Y."/>
            <person name="Peng L."/>
            <person name="Sun C.-H."/>
            <person name="Wang B.-X."/>
        </authorList>
    </citation>
    <scope>NUCLEOTIDE SEQUENCE</scope>
</reference>
<organism evidence="2">
    <name type="scientific">Nyctiophylax orbicularis</name>
    <dbReference type="NCBI Taxonomy" id="2904907"/>
    <lineage>
        <taxon>Eukaryota</taxon>
        <taxon>Metazoa</taxon>
        <taxon>Ecdysozoa</taxon>
        <taxon>Arthropoda</taxon>
        <taxon>Hexapoda</taxon>
        <taxon>Insecta</taxon>
        <taxon>Pterygota</taxon>
        <taxon>Neoptera</taxon>
        <taxon>Endopterygota</taxon>
        <taxon>Trichoptera</taxon>
        <taxon>Annulipalpia</taxon>
        <taxon>Psychomyioidea</taxon>
        <taxon>Polycentropodidae</taxon>
        <taxon>Polycentropodinae</taxon>
        <taxon>Nyctiophylax</taxon>
    </lineage>
</organism>
<geneLocation type="mitochondrion" evidence="2"/>
<keyword evidence="2" id="KW-0496">Mitochondrion</keyword>
<keyword evidence="1" id="KW-0472">Membrane</keyword>
<keyword evidence="1" id="KW-0812">Transmembrane</keyword>
<evidence type="ECO:0000256" key="1">
    <source>
        <dbReference type="SAM" id="Phobius"/>
    </source>
</evidence>
<dbReference type="GeneID" id="77426176"/>
<name>A0A9E8LP33_9NEOP</name>
<dbReference type="AlphaFoldDB" id="A0A9E8LP33"/>
<gene>
    <name evidence="2" type="primary">ATP8</name>
</gene>
<sequence length="54" mass="6670">MIPQMYPSNWSMLMIMLMMIMFMYMNQSFFSMGKLTTQKYNQKKLTNKQICKKW</sequence>
<protein>
    <submittedName>
        <fullName evidence="2">ATP synthase F0 subunit 8</fullName>
    </submittedName>
</protein>
<evidence type="ECO:0000313" key="2">
    <source>
        <dbReference type="EMBL" id="UZZ44198.1"/>
    </source>
</evidence>
<dbReference type="CTD" id="4509"/>
<reference evidence="2" key="2">
    <citation type="journal article" date="2022" name="Syst. Entomol.">
        <title>Massive gene rearrangements of mitochondrial genomes and implications for the phylogeny of Trichoptera (Insecta).</title>
        <authorList>
            <person name="Ge X."/>
            <person name="Peng L."/>
            <person name="Vogler A.P."/>
            <person name="Morse J.C."/>
            <person name="Yang L."/>
            <person name="Sun C."/>
            <person name="Wang B."/>
        </authorList>
    </citation>
    <scope>NUCLEOTIDE SEQUENCE</scope>
</reference>
<accession>A0A9E8LP33</accession>
<dbReference type="RefSeq" id="YP_010586410.1">
    <property type="nucleotide sequence ID" value="NC_069273.1"/>
</dbReference>
<proteinExistence type="predicted"/>
<keyword evidence="1" id="KW-1133">Transmembrane helix</keyword>
<feature type="transmembrane region" description="Helical" evidence="1">
    <location>
        <begin position="6"/>
        <end position="25"/>
    </location>
</feature>